<dbReference type="PANTHER" id="PTHR24366:SF96">
    <property type="entry name" value="LEUCINE RICH REPEAT CONTAINING 53"/>
    <property type="match status" value="1"/>
</dbReference>
<name>A0ABP0EKQ1_9ASCO</name>
<gene>
    <name evidence="3" type="ORF">CAAN4_H03752</name>
</gene>
<evidence type="ECO:0000256" key="1">
    <source>
        <dbReference type="ARBA" id="ARBA00022614"/>
    </source>
</evidence>
<dbReference type="Pfam" id="PF13855">
    <property type="entry name" value="LRR_8"/>
    <property type="match status" value="1"/>
</dbReference>
<dbReference type="Gene3D" id="3.80.10.10">
    <property type="entry name" value="Ribonuclease Inhibitor"/>
    <property type="match status" value="3"/>
</dbReference>
<dbReference type="SUPFAM" id="SSF52058">
    <property type="entry name" value="L domain-like"/>
    <property type="match status" value="1"/>
</dbReference>
<organism evidence="3 4">
    <name type="scientific">[Candida] anglica</name>
    <dbReference type="NCBI Taxonomy" id="148631"/>
    <lineage>
        <taxon>Eukaryota</taxon>
        <taxon>Fungi</taxon>
        <taxon>Dikarya</taxon>
        <taxon>Ascomycota</taxon>
        <taxon>Saccharomycotina</taxon>
        <taxon>Pichiomycetes</taxon>
        <taxon>Debaryomycetaceae</taxon>
        <taxon>Kurtzmaniella</taxon>
    </lineage>
</organism>
<dbReference type="PANTHER" id="PTHR24366">
    <property type="entry name" value="IG(IMMUNOGLOBULIN) AND LRR(LEUCINE RICH REPEAT) DOMAINS"/>
    <property type="match status" value="1"/>
</dbReference>
<dbReference type="EMBL" id="OZ004260">
    <property type="protein sequence ID" value="CAK7920557.1"/>
    <property type="molecule type" value="Genomic_DNA"/>
</dbReference>
<evidence type="ECO:0000313" key="3">
    <source>
        <dbReference type="EMBL" id="CAK7920557.1"/>
    </source>
</evidence>
<sequence>MNIKSLIEDVIQHLPYDVVLQILSLLPSEYISEFFLELKSSPIRQIVIEHYYSKELHVILSPTRRPHYCGTHSDQTSELIDFSSYIEIDEFFTDHPDINPSRLVIITGGDFRSFETLLNKFHDRISSKIKQLHFHIERYEPNAKDLELLTSFQNLSKLQLTGADLKILTKTNYLSNLNNLNQIVFLGHKVKNWTNVLLPPNLKQLDVSWNEESDISTLPLPESITEIFWNQAGGITNKIFTSKVFPKNLKTLMLTYNKIIDLNVDSLPKTLETIDLSCNSISTFSSKGEGYWPPNLETILLSHNQIDNHALESLSKFKWPLNLKVLKLDHNKFTNLIHLQNIPNTLEYLDISQTKLNSLNVLSQFDQIVNNESFQYFQFPTSLISLNLGYNDIIFPTSNGVNQRIRFPSHLSSLNLDECNIKSLDTFIFPSSLVKLSLCGNKIEDLNSYNIKFNSTSNGNICWSQLIKLSSLELYLNQISTLENWFPPPNLHMLDLGKNQLNELTSINTPLFQSESKNNNNKTLQLQKLQLELNNISKLDNFLKLPPKLRNLSLKENSLTGELIIPKSFAQLESLDLGFNSIESLRFSKVSNSNLKTLNLTKNLILRNDRTKSSIEEFYENIEVSLGINATKHKASVNSVHTFKR</sequence>
<dbReference type="InterPro" id="IPR032675">
    <property type="entry name" value="LRR_dom_sf"/>
</dbReference>
<dbReference type="SMART" id="SM00365">
    <property type="entry name" value="LRR_SD22"/>
    <property type="match status" value="8"/>
</dbReference>
<dbReference type="InterPro" id="IPR001611">
    <property type="entry name" value="Leu-rich_rpt"/>
</dbReference>
<evidence type="ECO:0000256" key="2">
    <source>
        <dbReference type="ARBA" id="ARBA00022737"/>
    </source>
</evidence>
<proteinExistence type="predicted"/>
<dbReference type="PROSITE" id="PS51450">
    <property type="entry name" value="LRR"/>
    <property type="match status" value="2"/>
</dbReference>
<reference evidence="3 4" key="1">
    <citation type="submission" date="2024-01" db="EMBL/GenBank/DDBJ databases">
        <authorList>
            <consortium name="Genoscope - CEA"/>
            <person name="William W."/>
        </authorList>
    </citation>
    <scope>NUCLEOTIDE SEQUENCE [LARGE SCALE GENOMIC DNA]</scope>
    <source>
        <strain evidence="3 4">29B2s-10</strain>
    </source>
</reference>
<evidence type="ECO:0000313" key="4">
    <source>
        <dbReference type="Proteomes" id="UP001497600"/>
    </source>
</evidence>
<dbReference type="SMART" id="SM00364">
    <property type="entry name" value="LRR_BAC"/>
    <property type="match status" value="8"/>
</dbReference>
<dbReference type="Proteomes" id="UP001497600">
    <property type="component" value="Chromosome H"/>
</dbReference>
<accession>A0ABP0EKQ1</accession>
<keyword evidence="4" id="KW-1185">Reference proteome</keyword>
<keyword evidence="1" id="KW-0433">Leucine-rich repeat</keyword>
<keyword evidence="2" id="KW-0677">Repeat</keyword>
<evidence type="ECO:0008006" key="5">
    <source>
        <dbReference type="Google" id="ProtNLM"/>
    </source>
</evidence>
<protein>
    <recommendedName>
        <fullName evidence="5">L domain-like protein</fullName>
    </recommendedName>
</protein>